<comment type="caution">
    <text evidence="3">The sequence shown here is derived from an EMBL/GenBank/DDBJ whole genome shotgun (WGS) entry which is preliminary data.</text>
</comment>
<organism evidence="3 4">
    <name type="scientific">Leptonema illini</name>
    <dbReference type="NCBI Taxonomy" id="183"/>
    <lineage>
        <taxon>Bacteria</taxon>
        <taxon>Pseudomonadati</taxon>
        <taxon>Spirochaetota</taxon>
        <taxon>Spirochaetia</taxon>
        <taxon>Leptospirales</taxon>
        <taxon>Leptospiraceae</taxon>
        <taxon>Leptonema</taxon>
    </lineage>
</organism>
<dbReference type="InterPro" id="IPR009827">
    <property type="entry name" value="MatC_N"/>
</dbReference>
<reference evidence="3 4" key="1">
    <citation type="submission" date="2019-10" db="EMBL/GenBank/DDBJ databases">
        <title>Extracellular Electron Transfer in a Candidatus Methanoperedens spp. Enrichment Culture.</title>
        <authorList>
            <person name="Berger S."/>
            <person name="Rangel Shaw D."/>
            <person name="Berben T."/>
            <person name="In 'T Zandt M."/>
            <person name="Frank J."/>
            <person name="Reimann J."/>
            <person name="Jetten M.S.M."/>
            <person name="Welte C.U."/>
        </authorList>
    </citation>
    <scope>NUCLEOTIDE SEQUENCE [LARGE SCALE GENOMIC DNA]</scope>
    <source>
        <strain evidence="3">SB12</strain>
    </source>
</reference>
<feature type="transmembrane region" description="Helical" evidence="1">
    <location>
        <begin position="141"/>
        <end position="170"/>
    </location>
</feature>
<dbReference type="AlphaFoldDB" id="A0A833LX57"/>
<dbReference type="Pfam" id="PF07158">
    <property type="entry name" value="MatC_N"/>
    <property type="match status" value="1"/>
</dbReference>
<feature type="domain" description="Dicarboxylate carrier MatC N-terminal" evidence="2">
    <location>
        <begin position="13"/>
        <end position="155"/>
    </location>
</feature>
<keyword evidence="1" id="KW-1133">Transmembrane helix</keyword>
<accession>A0A833LX57</accession>
<evidence type="ECO:0000313" key="3">
    <source>
        <dbReference type="EMBL" id="KAB2930401.1"/>
    </source>
</evidence>
<name>A0A833LX57_9LEPT</name>
<feature type="transmembrane region" description="Helical" evidence="1">
    <location>
        <begin position="97"/>
        <end position="121"/>
    </location>
</feature>
<evidence type="ECO:0000256" key="1">
    <source>
        <dbReference type="SAM" id="Phobius"/>
    </source>
</evidence>
<sequence length="422" mass="43635">MEMMGSWSAVFSLIALLLVLLAGSLLPRINAGILAIAAAYLVGFLTGTVDPAGIAKGFPDNLFLMLIGITLLFAIADKNGTLERITALFLRLARGRAALLPIIYFFLAVLLSAIGPGNIAAAALLAPSGMALAVRAGVSPLLMAILICTGANAGAFSPVAPTGIISTGLLQKIGIVDPLIPLRIFGATAGLQSITALGAVLLFSDWSTLKHPVPETAHISRPINRPQWLTIFAIVTLIVLVLVFQLSVGPVAFVLVAVLWLLGADRHRASLKDLPWDAIFLLTGIAILISVLEASGGLTLLVGLIADISGPHTINAVLALLTGIASAFSSSSGVIMPAFVPMIPEIMNQTGVSDPVDLAVAICAGSHMVDVSPLSTLGALCIASAPVGAEARSVLFRKLLLWGLSMALVGAALAFLFLDRPF</sequence>
<keyword evidence="1" id="KW-0812">Transmembrane</keyword>
<protein>
    <submittedName>
        <fullName evidence="3">C4-dicarboxylate ABC transporter</fullName>
    </submittedName>
</protein>
<dbReference type="EMBL" id="WBUI01000021">
    <property type="protein sequence ID" value="KAB2930401.1"/>
    <property type="molecule type" value="Genomic_DNA"/>
</dbReference>
<feature type="transmembrane region" description="Helical" evidence="1">
    <location>
        <begin position="229"/>
        <end position="262"/>
    </location>
</feature>
<feature type="transmembrane region" description="Helical" evidence="1">
    <location>
        <begin position="274"/>
        <end position="305"/>
    </location>
</feature>
<gene>
    <name evidence="3" type="ORF">F9K24_17205</name>
</gene>
<evidence type="ECO:0000313" key="4">
    <source>
        <dbReference type="Proteomes" id="UP000460298"/>
    </source>
</evidence>
<feature type="transmembrane region" description="Helical" evidence="1">
    <location>
        <begin position="317"/>
        <end position="340"/>
    </location>
</feature>
<proteinExistence type="predicted"/>
<evidence type="ECO:0000259" key="2">
    <source>
        <dbReference type="Pfam" id="PF07158"/>
    </source>
</evidence>
<feature type="transmembrane region" description="Helical" evidence="1">
    <location>
        <begin position="58"/>
        <end position="76"/>
    </location>
</feature>
<dbReference type="Proteomes" id="UP000460298">
    <property type="component" value="Unassembled WGS sequence"/>
</dbReference>
<keyword evidence="1" id="KW-0472">Membrane</keyword>
<feature type="transmembrane region" description="Helical" evidence="1">
    <location>
        <begin position="399"/>
        <end position="418"/>
    </location>
</feature>